<evidence type="ECO:0000313" key="2">
    <source>
        <dbReference type="Proteomes" id="UP000277928"/>
    </source>
</evidence>
<organism evidence="1 2">
    <name type="scientific">Litomosoides sigmodontis</name>
    <name type="common">Filarial nematode worm</name>
    <dbReference type="NCBI Taxonomy" id="42156"/>
    <lineage>
        <taxon>Eukaryota</taxon>
        <taxon>Metazoa</taxon>
        <taxon>Ecdysozoa</taxon>
        <taxon>Nematoda</taxon>
        <taxon>Chromadorea</taxon>
        <taxon>Rhabditida</taxon>
        <taxon>Spirurina</taxon>
        <taxon>Spiruromorpha</taxon>
        <taxon>Filarioidea</taxon>
        <taxon>Onchocercidae</taxon>
        <taxon>Litomosoides</taxon>
    </lineage>
</organism>
<dbReference type="Proteomes" id="UP000277928">
    <property type="component" value="Unassembled WGS sequence"/>
</dbReference>
<gene>
    <name evidence="1" type="ORF">NLS_LOCUS10234</name>
</gene>
<reference evidence="1 2" key="1">
    <citation type="submission" date="2018-08" db="EMBL/GenBank/DDBJ databases">
        <authorList>
            <person name="Laetsch R D."/>
            <person name="Stevens L."/>
            <person name="Kumar S."/>
            <person name="Blaxter L. M."/>
        </authorList>
    </citation>
    <scope>NUCLEOTIDE SEQUENCE [LARGE SCALE GENOMIC DNA]</scope>
</reference>
<feature type="non-terminal residue" evidence="1">
    <location>
        <position position="54"/>
    </location>
</feature>
<accession>A0A3P7KAI9</accession>
<proteinExistence type="predicted"/>
<protein>
    <submittedName>
        <fullName evidence="1">Uncharacterized protein</fullName>
    </submittedName>
</protein>
<dbReference type="OrthoDB" id="5907303at2759"/>
<dbReference type="EMBL" id="UYRX01003051">
    <property type="protein sequence ID" value="VDM93737.1"/>
    <property type="molecule type" value="Genomic_DNA"/>
</dbReference>
<sequence length="54" mass="5811">MIETYAGSSIRIGIVADSNGGGRVSKSWAVHKFIRRMRNNDNISGSSGSSKPTR</sequence>
<keyword evidence="2" id="KW-1185">Reference proteome</keyword>
<dbReference type="STRING" id="42156.A0A3P7KAI9"/>
<dbReference type="AlphaFoldDB" id="A0A3P7KAI9"/>
<evidence type="ECO:0000313" key="1">
    <source>
        <dbReference type="EMBL" id="VDM93737.1"/>
    </source>
</evidence>
<name>A0A3P7KAI9_LITSI</name>